<name>A0A1G2MCB4_9BACT</name>
<evidence type="ECO:0000256" key="1">
    <source>
        <dbReference type="SAM" id="Phobius"/>
    </source>
</evidence>
<dbReference type="Proteomes" id="UP000178121">
    <property type="component" value="Unassembled WGS sequence"/>
</dbReference>
<sequence length="130" mass="14883">MTSALELPIAYIFWHYSVAWSDLYKLYKNIVWFLWHFFSIELLFRTLFSPWKRLHEVPSKNTAGFLGSSLLNALFRVIGFLVRGSTLCVGLSAITLFSALFVLFALAWLFAPLLIVTFAILGLLSLARFN</sequence>
<accession>A0A1G2MCB4</accession>
<proteinExistence type="predicted"/>
<organism evidence="2 3">
    <name type="scientific">Candidatus Taylorbacteria bacterium RIFCSPHIGHO2_01_FULL_51_15</name>
    <dbReference type="NCBI Taxonomy" id="1802304"/>
    <lineage>
        <taxon>Bacteria</taxon>
        <taxon>Candidatus Tayloriibacteriota</taxon>
    </lineage>
</organism>
<evidence type="ECO:0000313" key="3">
    <source>
        <dbReference type="Proteomes" id="UP000178121"/>
    </source>
</evidence>
<comment type="caution">
    <text evidence="2">The sequence shown here is derived from an EMBL/GenBank/DDBJ whole genome shotgun (WGS) entry which is preliminary data.</text>
</comment>
<gene>
    <name evidence="2" type="ORF">A2849_03250</name>
</gene>
<feature type="transmembrane region" description="Helical" evidence="1">
    <location>
        <begin position="94"/>
        <end position="127"/>
    </location>
</feature>
<keyword evidence="1" id="KW-1133">Transmembrane helix</keyword>
<keyword evidence="1" id="KW-0812">Transmembrane</keyword>
<evidence type="ECO:0000313" key="2">
    <source>
        <dbReference type="EMBL" id="OHA20661.1"/>
    </source>
</evidence>
<feature type="transmembrane region" description="Helical" evidence="1">
    <location>
        <begin position="30"/>
        <end position="51"/>
    </location>
</feature>
<protein>
    <submittedName>
        <fullName evidence="2">Uncharacterized protein</fullName>
    </submittedName>
</protein>
<dbReference type="AlphaFoldDB" id="A0A1G2MCB4"/>
<reference evidence="2 3" key="1">
    <citation type="journal article" date="2016" name="Nat. Commun.">
        <title>Thousands of microbial genomes shed light on interconnected biogeochemical processes in an aquifer system.</title>
        <authorList>
            <person name="Anantharaman K."/>
            <person name="Brown C.T."/>
            <person name="Hug L.A."/>
            <person name="Sharon I."/>
            <person name="Castelle C.J."/>
            <person name="Probst A.J."/>
            <person name="Thomas B.C."/>
            <person name="Singh A."/>
            <person name="Wilkins M.J."/>
            <person name="Karaoz U."/>
            <person name="Brodie E.L."/>
            <person name="Williams K.H."/>
            <person name="Hubbard S.S."/>
            <person name="Banfield J.F."/>
        </authorList>
    </citation>
    <scope>NUCLEOTIDE SEQUENCE [LARGE SCALE GENOMIC DNA]</scope>
</reference>
<dbReference type="EMBL" id="MHRI01000025">
    <property type="protein sequence ID" value="OHA20661.1"/>
    <property type="molecule type" value="Genomic_DNA"/>
</dbReference>
<keyword evidence="1" id="KW-0472">Membrane</keyword>